<protein>
    <submittedName>
        <fullName evidence="2">Uncharacterized protein</fullName>
    </submittedName>
</protein>
<comment type="caution">
    <text evidence="2">The sequence shown here is derived from an EMBL/GenBank/DDBJ whole genome shotgun (WGS) entry which is preliminary data.</text>
</comment>
<name>A0A9P4IIA8_9PEZI</name>
<accession>A0A9P4IIA8</accession>
<reference evidence="2" key="1">
    <citation type="journal article" date="2020" name="Stud. Mycol.">
        <title>101 Dothideomycetes genomes: a test case for predicting lifestyles and emergence of pathogens.</title>
        <authorList>
            <person name="Haridas S."/>
            <person name="Albert R."/>
            <person name="Binder M."/>
            <person name="Bloem J."/>
            <person name="Labutti K."/>
            <person name="Salamov A."/>
            <person name="Andreopoulos B."/>
            <person name="Baker S."/>
            <person name="Barry K."/>
            <person name="Bills G."/>
            <person name="Bluhm B."/>
            <person name="Cannon C."/>
            <person name="Castanera R."/>
            <person name="Culley D."/>
            <person name="Daum C."/>
            <person name="Ezra D."/>
            <person name="Gonzalez J."/>
            <person name="Henrissat B."/>
            <person name="Kuo A."/>
            <person name="Liang C."/>
            <person name="Lipzen A."/>
            <person name="Lutzoni F."/>
            <person name="Magnuson J."/>
            <person name="Mondo S."/>
            <person name="Nolan M."/>
            <person name="Ohm R."/>
            <person name="Pangilinan J."/>
            <person name="Park H.-J."/>
            <person name="Ramirez L."/>
            <person name="Alfaro M."/>
            <person name="Sun H."/>
            <person name="Tritt A."/>
            <person name="Yoshinaga Y."/>
            <person name="Zwiers L.-H."/>
            <person name="Turgeon B."/>
            <person name="Goodwin S."/>
            <person name="Spatafora J."/>
            <person name="Crous P."/>
            <person name="Grigoriev I."/>
        </authorList>
    </citation>
    <scope>NUCLEOTIDE SEQUENCE</scope>
    <source>
        <strain evidence="2">CBS 133067</strain>
    </source>
</reference>
<keyword evidence="1" id="KW-0732">Signal</keyword>
<keyword evidence="3" id="KW-1185">Reference proteome</keyword>
<sequence>MCLAFNNMLIAAMAAAAIAVPVAQPLPGQSAYTKDIEAANPSDVLGTRSESAANWFDTNNNFKVTERDDSESDGWLVKANKRDGSESDGWIVRVNKRDTNQIQEKSEAENVKFLTVKRSASSDDQATDNTSEVFIIEPDIEKRSDDLADAENIHAFVI</sequence>
<feature type="signal peptide" evidence="1">
    <location>
        <begin position="1"/>
        <end position="19"/>
    </location>
</feature>
<dbReference type="AlphaFoldDB" id="A0A9P4IIA8"/>
<dbReference type="Proteomes" id="UP000799772">
    <property type="component" value="Unassembled WGS sequence"/>
</dbReference>
<evidence type="ECO:0000313" key="3">
    <source>
        <dbReference type="Proteomes" id="UP000799772"/>
    </source>
</evidence>
<gene>
    <name evidence="2" type="ORF">NA57DRAFT_55736</name>
</gene>
<proteinExistence type="predicted"/>
<evidence type="ECO:0000313" key="2">
    <source>
        <dbReference type="EMBL" id="KAF2099795.1"/>
    </source>
</evidence>
<organism evidence="2 3">
    <name type="scientific">Rhizodiscina lignyota</name>
    <dbReference type="NCBI Taxonomy" id="1504668"/>
    <lineage>
        <taxon>Eukaryota</taxon>
        <taxon>Fungi</taxon>
        <taxon>Dikarya</taxon>
        <taxon>Ascomycota</taxon>
        <taxon>Pezizomycotina</taxon>
        <taxon>Dothideomycetes</taxon>
        <taxon>Pleosporomycetidae</taxon>
        <taxon>Aulographales</taxon>
        <taxon>Rhizodiscinaceae</taxon>
        <taxon>Rhizodiscina</taxon>
    </lineage>
</organism>
<evidence type="ECO:0000256" key="1">
    <source>
        <dbReference type="SAM" id="SignalP"/>
    </source>
</evidence>
<dbReference type="EMBL" id="ML978125">
    <property type="protein sequence ID" value="KAF2099795.1"/>
    <property type="molecule type" value="Genomic_DNA"/>
</dbReference>
<feature type="chain" id="PRO_5040182597" evidence="1">
    <location>
        <begin position="20"/>
        <end position="158"/>
    </location>
</feature>